<keyword evidence="10" id="KW-0812">Transmembrane</keyword>
<dbReference type="InterPro" id="IPR054827">
    <property type="entry name" value="thermosome_alpha"/>
</dbReference>
<gene>
    <name evidence="12" type="ORF">M0812_13039</name>
</gene>
<dbReference type="CDD" id="cd01673">
    <property type="entry name" value="dNK"/>
    <property type="match status" value="1"/>
</dbReference>
<dbReference type="NCBIfam" id="NF041083">
    <property type="entry name" value="thermosome_beta"/>
    <property type="match status" value="1"/>
</dbReference>
<evidence type="ECO:0000256" key="8">
    <source>
        <dbReference type="RuleBase" id="RU004187"/>
    </source>
</evidence>
<sequence length="889" mass="101173">MTFLLCEGNISAGKTTLVRELAKLLEYQVFFEPTATNPYLERYYQDQKTWALPMQLYLLRQRFMTYINCLKCIESGKVKGAILDRSLFSDWVFAKKNYDDGFIDEEGWELYLTLRKKMISLIPVPQITLFLDVPSTICFDRIHNLRGRKCESGIILDYLLGLEQRYVDLLKELEHMGGVVVKVDWGQFGYCTDVIYKMIEKVMPESVKDFSLETQDPDKITNQLNNLMDFWKQLTRKLGSVFNYDSYQDFKETTNDISKLRKVLQVDSSVDLSKYLITDKEEDVEAESTTITSEFDEILSENESQESWQTFLQNEYHQQEVKRKRNWKLNHEFEKKNIQILQPPLKERDLMSVLQKKPQTKKTFETSEKHKDVRMSNLINAKSVSDIVRTSLGPRGMDKMIQDGKGEVLVSNDGATILSKIKIVHPAGRMMVDLSNSQDVNAGDGTTTVVVICGSLLQAAIDLLDKEIHPMKISESFRKAEIEGQKYLKEMAKPVKLIDNDSLLKAAETSLSSKMVSQFSNIIGPIAVDAVMKITNPEVDTNVDLKNIRIIKKFGKTLEESKLVDGILFYQKIMHNAGGPSKIENAKIGLIQFQLSPPKTNMDMKLVITDYNKMDRMLRDERRYLIRMCKKIKDTGCNVLLIQKSILRDAVTNMALHILAKLKIMVIKDIERDEIEFISKTLNCKPIASIEGFVKEKLGSAGLVQEIGTSDGKLVQITDVPNKGKTVSVLIRGSNELLLDEAERSLHDALCVIRSLVKKKFLLPGGGAPEIEVSYRLREWAETLKGEEKMCVIKYAEALEIIPYTLSENAGLRSINVVTELYNEHKKGNKTMGLNVKKGAISDMWKDSVIQPFLVSSSALSLATELTGGVRYFTINFSLFIIIIIIFNQ</sequence>
<dbReference type="InterPro" id="IPR027417">
    <property type="entry name" value="P-loop_NTPase"/>
</dbReference>
<dbReference type="SUPFAM" id="SSF52029">
    <property type="entry name" value="GroEL apical domain-like"/>
    <property type="match status" value="1"/>
</dbReference>
<dbReference type="PANTHER" id="PTHR11353">
    <property type="entry name" value="CHAPERONIN"/>
    <property type="match status" value="1"/>
</dbReference>
<name>A0AAV7ZIF0_9EUKA</name>
<evidence type="ECO:0000256" key="7">
    <source>
        <dbReference type="ARBA" id="ARBA00023186"/>
    </source>
</evidence>
<protein>
    <recommendedName>
        <fullName evidence="3 9">T-complex protein 1 subunit delta</fullName>
    </recommendedName>
</protein>
<comment type="subcellular location">
    <subcellularLocation>
        <location evidence="1">Cytoplasm</location>
    </subcellularLocation>
</comment>
<evidence type="ECO:0000256" key="6">
    <source>
        <dbReference type="ARBA" id="ARBA00022840"/>
    </source>
</evidence>
<dbReference type="SUPFAM" id="SSF54849">
    <property type="entry name" value="GroEL-intermediate domain like"/>
    <property type="match status" value="1"/>
</dbReference>
<keyword evidence="7 8" id="KW-0143">Chaperone</keyword>
<dbReference type="InterPro" id="IPR002194">
    <property type="entry name" value="Chaperonin_TCP-1_CS"/>
</dbReference>
<evidence type="ECO:0000256" key="2">
    <source>
        <dbReference type="ARBA" id="ARBA00008020"/>
    </source>
</evidence>
<dbReference type="Pfam" id="PF00118">
    <property type="entry name" value="Cpn60_TCP1"/>
    <property type="match status" value="1"/>
</dbReference>
<evidence type="ECO:0000259" key="11">
    <source>
        <dbReference type="Pfam" id="PF01712"/>
    </source>
</evidence>
<dbReference type="GO" id="GO:0140662">
    <property type="term" value="F:ATP-dependent protein folding chaperone"/>
    <property type="evidence" value="ECO:0007669"/>
    <property type="project" value="InterPro"/>
</dbReference>
<accession>A0AAV7ZIF0</accession>
<comment type="caution">
    <text evidence="12">The sequence shown here is derived from an EMBL/GenBank/DDBJ whole genome shotgun (WGS) entry which is preliminary data.</text>
</comment>
<evidence type="ECO:0000313" key="12">
    <source>
        <dbReference type="EMBL" id="KAJ3441035.1"/>
    </source>
</evidence>
<dbReference type="PROSITE" id="PS00751">
    <property type="entry name" value="TCP1_2"/>
    <property type="match status" value="1"/>
</dbReference>
<dbReference type="Gene3D" id="1.10.560.10">
    <property type="entry name" value="GroEL-like equatorial domain"/>
    <property type="match status" value="1"/>
</dbReference>
<proteinExistence type="inferred from homology"/>
<dbReference type="PROSITE" id="PS00995">
    <property type="entry name" value="TCP1_3"/>
    <property type="match status" value="1"/>
</dbReference>
<comment type="similarity">
    <text evidence="2 8">Belongs to the TCP-1 chaperonin family.</text>
</comment>
<dbReference type="SUPFAM" id="SSF48592">
    <property type="entry name" value="GroEL equatorial domain-like"/>
    <property type="match status" value="1"/>
</dbReference>
<dbReference type="InterPro" id="IPR027410">
    <property type="entry name" value="TCP-1-like_intermed_sf"/>
</dbReference>
<evidence type="ECO:0000256" key="3">
    <source>
        <dbReference type="ARBA" id="ARBA00016107"/>
    </source>
</evidence>
<evidence type="ECO:0000256" key="9">
    <source>
        <dbReference type="RuleBase" id="RU004192"/>
    </source>
</evidence>
<feature type="domain" description="Deoxynucleoside kinase" evidence="11">
    <location>
        <begin position="6"/>
        <end position="200"/>
    </location>
</feature>
<dbReference type="GO" id="GO:0005737">
    <property type="term" value="C:cytoplasm"/>
    <property type="evidence" value="ECO:0007669"/>
    <property type="project" value="UniProtKB-SubCell"/>
</dbReference>
<dbReference type="PRINTS" id="PR00304">
    <property type="entry name" value="TCOMPLEXTCP1"/>
</dbReference>
<reference evidence="12" key="1">
    <citation type="submission" date="2022-08" db="EMBL/GenBank/DDBJ databases">
        <title>Novel sulphate-reducing endosymbionts in the free-living metamonad Anaeramoeba.</title>
        <authorList>
            <person name="Jerlstrom-Hultqvist J."/>
            <person name="Cepicka I."/>
            <person name="Gallot-Lavallee L."/>
            <person name="Salas-Leiva D."/>
            <person name="Curtis B.A."/>
            <person name="Zahonova K."/>
            <person name="Pipaliya S."/>
            <person name="Dacks J."/>
            <person name="Roger A.J."/>
        </authorList>
    </citation>
    <scope>NUCLEOTIDE SEQUENCE</scope>
    <source>
        <strain evidence="12">Busselton2</strain>
    </source>
</reference>
<dbReference type="GO" id="GO:0005524">
    <property type="term" value="F:ATP binding"/>
    <property type="evidence" value="ECO:0007669"/>
    <property type="project" value="UniProtKB-KW"/>
</dbReference>
<dbReference type="Gene3D" id="3.30.260.10">
    <property type="entry name" value="TCP-1-like chaperonin intermediate domain"/>
    <property type="match status" value="1"/>
</dbReference>
<keyword evidence="4" id="KW-0963">Cytoplasm</keyword>
<dbReference type="InterPro" id="IPR031314">
    <property type="entry name" value="DNK_dom"/>
</dbReference>
<dbReference type="InterPro" id="IPR027413">
    <property type="entry name" value="GROEL-like_equatorial_sf"/>
</dbReference>
<evidence type="ECO:0000256" key="5">
    <source>
        <dbReference type="ARBA" id="ARBA00022741"/>
    </source>
</evidence>
<dbReference type="Proteomes" id="UP001146793">
    <property type="component" value="Unassembled WGS sequence"/>
</dbReference>
<keyword evidence="10" id="KW-1133">Transmembrane helix</keyword>
<keyword evidence="6 8" id="KW-0067">ATP-binding</keyword>
<evidence type="ECO:0000256" key="4">
    <source>
        <dbReference type="ARBA" id="ARBA00022490"/>
    </source>
</evidence>
<evidence type="ECO:0000256" key="10">
    <source>
        <dbReference type="SAM" id="Phobius"/>
    </source>
</evidence>
<dbReference type="FunFam" id="3.50.7.10:FF:000010">
    <property type="entry name" value="T-complex protein 1 subunit delta"/>
    <property type="match status" value="1"/>
</dbReference>
<dbReference type="InterPro" id="IPR053374">
    <property type="entry name" value="TCP-1_chaperonin"/>
</dbReference>
<dbReference type="InterPro" id="IPR017998">
    <property type="entry name" value="Chaperone_TCP-1"/>
</dbReference>
<keyword evidence="10" id="KW-0472">Membrane</keyword>
<organism evidence="12 13">
    <name type="scientific">Anaeramoeba flamelloides</name>
    <dbReference type="NCBI Taxonomy" id="1746091"/>
    <lineage>
        <taxon>Eukaryota</taxon>
        <taxon>Metamonada</taxon>
        <taxon>Anaeramoebidae</taxon>
        <taxon>Anaeramoeba</taxon>
    </lineage>
</organism>
<dbReference type="GO" id="GO:0051082">
    <property type="term" value="F:unfolded protein binding"/>
    <property type="evidence" value="ECO:0007669"/>
    <property type="project" value="InterPro"/>
</dbReference>
<dbReference type="Pfam" id="PF01712">
    <property type="entry name" value="dNK"/>
    <property type="match status" value="1"/>
</dbReference>
<dbReference type="GO" id="GO:0016887">
    <property type="term" value="F:ATP hydrolysis activity"/>
    <property type="evidence" value="ECO:0007669"/>
    <property type="project" value="InterPro"/>
</dbReference>
<evidence type="ECO:0000256" key="1">
    <source>
        <dbReference type="ARBA" id="ARBA00004496"/>
    </source>
</evidence>
<dbReference type="Gene3D" id="3.40.50.300">
    <property type="entry name" value="P-loop containing nucleotide triphosphate hydrolases"/>
    <property type="match status" value="1"/>
</dbReference>
<dbReference type="InterPro" id="IPR027409">
    <property type="entry name" value="GroEL-like_apical_dom_sf"/>
</dbReference>
<dbReference type="InterPro" id="IPR012717">
    <property type="entry name" value="Chap_CCT_delta"/>
</dbReference>
<dbReference type="EMBL" id="JANTQA010000029">
    <property type="protein sequence ID" value="KAJ3441035.1"/>
    <property type="molecule type" value="Genomic_DNA"/>
</dbReference>
<keyword evidence="5 8" id="KW-0547">Nucleotide-binding</keyword>
<dbReference type="AlphaFoldDB" id="A0AAV7ZIF0"/>
<evidence type="ECO:0000313" key="13">
    <source>
        <dbReference type="Proteomes" id="UP001146793"/>
    </source>
</evidence>
<feature type="transmembrane region" description="Helical" evidence="10">
    <location>
        <begin position="869"/>
        <end position="887"/>
    </location>
</feature>
<dbReference type="Gene3D" id="3.50.7.10">
    <property type="entry name" value="GroEL"/>
    <property type="match status" value="1"/>
</dbReference>
<dbReference type="CDD" id="cd03338">
    <property type="entry name" value="TCP1_delta"/>
    <property type="match status" value="1"/>
</dbReference>
<dbReference type="NCBIfam" id="NF041082">
    <property type="entry name" value="thermosome_alpha"/>
    <property type="match status" value="1"/>
</dbReference>
<dbReference type="NCBIfam" id="TIGR02342">
    <property type="entry name" value="chap_CCT_delta"/>
    <property type="match status" value="1"/>
</dbReference>
<dbReference type="InterPro" id="IPR002423">
    <property type="entry name" value="Cpn60/GroEL/TCP-1"/>
</dbReference>
<dbReference type="PROSITE" id="PS00750">
    <property type="entry name" value="TCP1_1"/>
    <property type="match status" value="1"/>
</dbReference>
<dbReference type="SUPFAM" id="SSF52540">
    <property type="entry name" value="P-loop containing nucleoside triphosphate hydrolases"/>
    <property type="match status" value="1"/>
</dbReference>